<evidence type="ECO:0000313" key="3">
    <source>
        <dbReference type="RefSeq" id="XP_005095625.1"/>
    </source>
</evidence>
<evidence type="ECO:0000313" key="2">
    <source>
        <dbReference type="Proteomes" id="UP000694888"/>
    </source>
</evidence>
<feature type="region of interest" description="Disordered" evidence="1">
    <location>
        <begin position="423"/>
        <end position="447"/>
    </location>
</feature>
<evidence type="ECO:0000313" key="4">
    <source>
        <dbReference type="RefSeq" id="XP_005095626.1"/>
    </source>
</evidence>
<protein>
    <submittedName>
        <fullName evidence="3 4">Uncharacterized protein LOC101845537</fullName>
    </submittedName>
</protein>
<feature type="region of interest" description="Disordered" evidence="1">
    <location>
        <begin position="307"/>
        <end position="341"/>
    </location>
</feature>
<feature type="compositionally biased region" description="Polar residues" evidence="1">
    <location>
        <begin position="388"/>
        <end position="401"/>
    </location>
</feature>
<gene>
    <name evidence="3 4" type="primary">LOC101845537</name>
</gene>
<feature type="region of interest" description="Disordered" evidence="1">
    <location>
        <begin position="381"/>
        <end position="402"/>
    </location>
</feature>
<dbReference type="GeneID" id="101845537"/>
<feature type="region of interest" description="Disordered" evidence="1">
    <location>
        <begin position="51"/>
        <end position="90"/>
    </location>
</feature>
<dbReference type="RefSeq" id="XP_005095626.1">
    <property type="nucleotide sequence ID" value="XM_005095569.2"/>
</dbReference>
<dbReference type="Proteomes" id="UP000694888">
    <property type="component" value="Unplaced"/>
</dbReference>
<organism evidence="2 3">
    <name type="scientific">Aplysia californica</name>
    <name type="common">California sea hare</name>
    <dbReference type="NCBI Taxonomy" id="6500"/>
    <lineage>
        <taxon>Eukaryota</taxon>
        <taxon>Metazoa</taxon>
        <taxon>Spiralia</taxon>
        <taxon>Lophotrochozoa</taxon>
        <taxon>Mollusca</taxon>
        <taxon>Gastropoda</taxon>
        <taxon>Heterobranchia</taxon>
        <taxon>Euthyneura</taxon>
        <taxon>Tectipleura</taxon>
        <taxon>Aplysiida</taxon>
        <taxon>Aplysioidea</taxon>
        <taxon>Aplysiidae</taxon>
        <taxon>Aplysia</taxon>
    </lineage>
</organism>
<name>A0ABM0JK61_APLCA</name>
<evidence type="ECO:0000256" key="1">
    <source>
        <dbReference type="SAM" id="MobiDB-lite"/>
    </source>
</evidence>
<reference evidence="3 4" key="1">
    <citation type="submission" date="2025-05" db="UniProtKB">
        <authorList>
            <consortium name="RefSeq"/>
        </authorList>
    </citation>
    <scope>IDENTIFICATION</scope>
</reference>
<proteinExistence type="predicted"/>
<dbReference type="RefSeq" id="XP_005095625.1">
    <property type="nucleotide sequence ID" value="XM_005095568.2"/>
</dbReference>
<feature type="region of interest" description="Disordered" evidence="1">
    <location>
        <begin position="531"/>
        <end position="552"/>
    </location>
</feature>
<keyword evidence="2" id="KW-1185">Reference proteome</keyword>
<feature type="compositionally biased region" description="Basic and acidic residues" evidence="1">
    <location>
        <begin position="64"/>
        <end position="74"/>
    </location>
</feature>
<accession>A0ABM0JK61</accession>
<sequence length="552" mass="62107">MGSRHNDTQLIVNQTGKENRMHLVTKAGENSTQIVNQKERENGVQLVTKKEGEDSTENIIHNKKGGDRERRVNKGEGQISTPLVNEEEREDSTKLLQEHAERFVRLILEVASNRLKERHKSKSRDIHVESDNDTDTRVLKPLKETPVSAEDNVDSLLDFTLYEVSDQLTPEQWLMMLVPGLARAFRTKLQSAPRDVTSAANMNDDELEAIISYKISKLLAESPIGDGKVSSQTSKIFQDGETSPAVGHMDETERDDSVCLFFCAELESGHPPPQNTTQTADSREHESWQQIITNRSQTMYDGVSFLLSNQTPSQPPDGKPNRSGKLMKGLYPQDYGGKDVTEKTDSGVATESAWVDHNDIEFGSLSLNMTMKIWQDADSSKRLKEPIGTSSENQSPRTSPQLDKEFDDWASYIIIPPKDSLLNITPRGTPRKQSGSSSAADVRTSRRGKLLRPAPFLPYLDHGEYQPFSQSQSLCPGLIHTNFPYAWGTPQHPLEEKTLLHDTVCPPAPPFPPSQLMINSWLTLNRYYNRSPSSKPEKSFGFSENKEYRINR</sequence>